<organism evidence="11 12">
    <name type="scientific">Streptomyces misionensis</name>
    <dbReference type="NCBI Taxonomy" id="67331"/>
    <lineage>
        <taxon>Bacteria</taxon>
        <taxon>Bacillati</taxon>
        <taxon>Actinomycetota</taxon>
        <taxon>Actinomycetes</taxon>
        <taxon>Kitasatosporales</taxon>
        <taxon>Streptomycetaceae</taxon>
        <taxon>Streptomyces</taxon>
    </lineage>
</organism>
<keyword evidence="5" id="KW-0560">Oxidoreductase</keyword>
<proteinExistence type="inferred from homology"/>
<dbReference type="SUPFAM" id="SSF52518">
    <property type="entry name" value="Thiamin diphosphate-binding fold (THDP-binding)"/>
    <property type="match status" value="1"/>
</dbReference>
<dbReference type="GeneID" id="95509392"/>
<gene>
    <name evidence="11" type="ORF">SAMN04490357_0065</name>
</gene>
<dbReference type="GO" id="GO:0004739">
    <property type="term" value="F:pyruvate dehydrogenase (acetyl-transferring) activity"/>
    <property type="evidence" value="ECO:0007669"/>
    <property type="project" value="InterPro"/>
</dbReference>
<dbReference type="EC" id="2.3.1.-" evidence="8"/>
<evidence type="ECO:0000256" key="9">
    <source>
        <dbReference type="SAM" id="MobiDB-lite"/>
    </source>
</evidence>
<keyword evidence="8" id="KW-0012">Acyltransferase</keyword>
<dbReference type="SUPFAM" id="SSF52777">
    <property type="entry name" value="CoA-dependent acyltransferases"/>
    <property type="match status" value="1"/>
</dbReference>
<dbReference type="CDD" id="cd06849">
    <property type="entry name" value="lipoyl_domain"/>
    <property type="match status" value="1"/>
</dbReference>
<dbReference type="PANTHER" id="PTHR11624:SF96">
    <property type="entry name" value="PYRUVATE DEHYDROGENASE E1 COMPONENT SUBUNIT BETA, MITOCHONDRIAL"/>
    <property type="match status" value="1"/>
</dbReference>
<reference evidence="11 12" key="1">
    <citation type="submission" date="2016-10" db="EMBL/GenBank/DDBJ databases">
        <authorList>
            <person name="de Groot N.N."/>
        </authorList>
    </citation>
    <scope>NUCLEOTIDE SEQUENCE [LARGE SCALE GENOMIC DNA]</scope>
    <source>
        <strain evidence="11 12">DSM 40306</strain>
    </source>
</reference>
<dbReference type="InterPro" id="IPR033248">
    <property type="entry name" value="Transketolase_C"/>
</dbReference>
<dbReference type="Gene3D" id="2.40.50.100">
    <property type="match status" value="1"/>
</dbReference>
<dbReference type="InterPro" id="IPR000089">
    <property type="entry name" value="Biotin_lipoyl"/>
</dbReference>
<dbReference type="Gene3D" id="3.40.50.920">
    <property type="match status" value="1"/>
</dbReference>
<evidence type="ECO:0000313" key="11">
    <source>
        <dbReference type="EMBL" id="SEB30680.1"/>
    </source>
</evidence>
<dbReference type="SMART" id="SM00861">
    <property type="entry name" value="Transket_pyr"/>
    <property type="match status" value="1"/>
</dbReference>
<dbReference type="PROSITE" id="PS00189">
    <property type="entry name" value="LIPOYL"/>
    <property type="match status" value="1"/>
</dbReference>
<protein>
    <recommendedName>
        <fullName evidence="8">Dihydrolipoamide acetyltransferase component of pyruvate dehydrogenase complex</fullName>
        <ecNumber evidence="8">2.3.1.-</ecNumber>
    </recommendedName>
</protein>
<keyword evidence="8" id="KW-0808">Transferase</keyword>
<evidence type="ECO:0000256" key="4">
    <source>
        <dbReference type="ARBA" id="ARBA00022823"/>
    </source>
</evidence>
<comment type="similarity">
    <text evidence="3 8">Belongs to the 2-oxoacid dehydrogenase family.</text>
</comment>
<dbReference type="InterPro" id="IPR005475">
    <property type="entry name" value="Transketolase-like_Pyr-bd"/>
</dbReference>
<comment type="cofactor">
    <cofactor evidence="2">
        <name>thiamine diphosphate</name>
        <dbReference type="ChEBI" id="CHEBI:58937"/>
    </cofactor>
</comment>
<dbReference type="STRING" id="67331.SAMN04490357_0065"/>
<dbReference type="InterPro" id="IPR029061">
    <property type="entry name" value="THDP-binding"/>
</dbReference>
<dbReference type="GO" id="GO:0016746">
    <property type="term" value="F:acyltransferase activity"/>
    <property type="evidence" value="ECO:0007669"/>
    <property type="project" value="UniProtKB-KW"/>
</dbReference>
<feature type="domain" description="Transketolase-like pyrimidine-binding" evidence="10">
    <location>
        <begin position="5"/>
        <end position="180"/>
    </location>
</feature>
<dbReference type="Pfam" id="PF00198">
    <property type="entry name" value="2-oxoacid_dh"/>
    <property type="match status" value="1"/>
</dbReference>
<dbReference type="Pfam" id="PF02780">
    <property type="entry name" value="Transketolase_C"/>
    <property type="match status" value="1"/>
</dbReference>
<evidence type="ECO:0000256" key="6">
    <source>
        <dbReference type="ARBA" id="ARBA00023052"/>
    </source>
</evidence>
<keyword evidence="4 8" id="KW-0450">Lipoyl</keyword>
<dbReference type="InterPro" id="IPR023213">
    <property type="entry name" value="CAT-like_dom_sf"/>
</dbReference>
<evidence type="ECO:0000313" key="12">
    <source>
        <dbReference type="Proteomes" id="UP000182375"/>
    </source>
</evidence>
<keyword evidence="6" id="KW-0786">Thiamine pyrophosphate</keyword>
<evidence type="ECO:0000256" key="8">
    <source>
        <dbReference type="RuleBase" id="RU003423"/>
    </source>
</evidence>
<evidence type="ECO:0000256" key="3">
    <source>
        <dbReference type="ARBA" id="ARBA00007317"/>
    </source>
</evidence>
<dbReference type="RefSeq" id="WP_074989955.1">
    <property type="nucleotide sequence ID" value="NZ_FNTD01000003.1"/>
</dbReference>
<dbReference type="EMBL" id="FNTD01000003">
    <property type="protein sequence ID" value="SEB30680.1"/>
    <property type="molecule type" value="Genomic_DNA"/>
</dbReference>
<evidence type="ECO:0000259" key="10">
    <source>
        <dbReference type="SMART" id="SM00861"/>
    </source>
</evidence>
<dbReference type="InterPro" id="IPR027110">
    <property type="entry name" value="PDHB_mito-type"/>
</dbReference>
<dbReference type="InterPro" id="IPR001078">
    <property type="entry name" value="2-oxoacid_DH_actylTfrase"/>
</dbReference>
<dbReference type="GO" id="GO:0006086">
    <property type="term" value="P:pyruvate decarboxylation to acetyl-CoA"/>
    <property type="evidence" value="ECO:0007669"/>
    <property type="project" value="InterPro"/>
</dbReference>
<dbReference type="InterPro" id="IPR003016">
    <property type="entry name" value="2-oxoA_DH_lipoyl-BS"/>
</dbReference>
<dbReference type="SUPFAM" id="SSF51230">
    <property type="entry name" value="Single hybrid motif"/>
    <property type="match status" value="1"/>
</dbReference>
<evidence type="ECO:0000256" key="2">
    <source>
        <dbReference type="ARBA" id="ARBA00001964"/>
    </source>
</evidence>
<dbReference type="Gene3D" id="3.40.50.970">
    <property type="match status" value="1"/>
</dbReference>
<dbReference type="InterPro" id="IPR009014">
    <property type="entry name" value="Transketo_C/PFOR_II"/>
</dbReference>
<dbReference type="AlphaFoldDB" id="A0A1H4I9T2"/>
<evidence type="ECO:0000256" key="5">
    <source>
        <dbReference type="ARBA" id="ARBA00023002"/>
    </source>
</evidence>
<dbReference type="Gene3D" id="3.30.559.10">
    <property type="entry name" value="Chloramphenicol acetyltransferase-like domain"/>
    <property type="match status" value="1"/>
</dbReference>
<sequence>MARNKRLAESLNGALHSLFERHSDLYLLGEDIVDPYGGAFKITKGLSTRFPDRVFTTPISENAIIGAAGGLALCGNRVIAEIMFGDFLALGFDQILNFATKTVSLYGGRKQMRLVVRCPVGGHRGYGPTHSQNLQKHFVGIPHLSLYELTSFHDSEALLDDAFDRGEPAIFFEPKVLYTQRTHRGGRLDETFAYRHLEGPGHWVHVYPTREEERPAERTLVVVAPGGTAAAAVTAARVLTGADLSVHILIPALLYPLELEPAMEVLRGASGICVAEESTSGGTWGTEVARHVHERLWGRMPQPVKLLSSRDSIIPSAPHLERHVLLQPGDIVDGLSELARAQLDAGAPTVLYGAETGRAVSSGRGVGNDATSRPPQAAEVPEEVIVPKLNNNDTEYILLSWLIQDGKNVERDQAIAEVETSKAVEELSATVAGVLRHRVGEGVECRPGDIIAVLERADGKSPARIADGAAAASTRTPSPTSELPDTTTDAHIVALDRAQQLVGQVVTTSRREIPDAFVLRRVRLDAVHRIKRELDDRYAELVELPELLIKVIGGLREEFPLCFSSLADACSVRVATSADVGVTFDAGNGLFIPVVREAERRSLTEIADSLAEFRMRAFRGSFSEEHLRAPSIVLSWNHDPGVVMVQPVIPPGLACAVSVGGALEEIRLDGSGHPIVGRVAHIGLAYDHRILNGREALAFLAALAAVLEDHSMVERLVKEGHGPDGASMRPPQVR</sequence>
<comment type="cofactor">
    <cofactor evidence="1 8">
        <name>(R)-lipoate</name>
        <dbReference type="ChEBI" id="CHEBI:83088"/>
    </cofactor>
</comment>
<name>A0A1H4I9T2_9ACTN</name>
<dbReference type="Proteomes" id="UP000182375">
    <property type="component" value="Unassembled WGS sequence"/>
</dbReference>
<feature type="compositionally biased region" description="Low complexity" evidence="9">
    <location>
        <begin position="469"/>
        <end position="481"/>
    </location>
</feature>
<dbReference type="PANTHER" id="PTHR11624">
    <property type="entry name" value="DEHYDROGENASE RELATED"/>
    <property type="match status" value="1"/>
</dbReference>
<dbReference type="SUPFAM" id="SSF52922">
    <property type="entry name" value="TK C-terminal domain-like"/>
    <property type="match status" value="1"/>
</dbReference>
<dbReference type="InterPro" id="IPR011053">
    <property type="entry name" value="Single_hybrid_motif"/>
</dbReference>
<feature type="region of interest" description="Disordered" evidence="9">
    <location>
        <begin position="467"/>
        <end position="486"/>
    </location>
</feature>
<evidence type="ECO:0000256" key="1">
    <source>
        <dbReference type="ARBA" id="ARBA00001938"/>
    </source>
</evidence>
<dbReference type="Pfam" id="PF02779">
    <property type="entry name" value="Transket_pyr"/>
    <property type="match status" value="1"/>
</dbReference>
<accession>A0A1H4I9T2</accession>
<keyword evidence="7 11" id="KW-0670">Pyruvate</keyword>
<evidence type="ECO:0000256" key="7">
    <source>
        <dbReference type="ARBA" id="ARBA00023317"/>
    </source>
</evidence>
<dbReference type="Pfam" id="PF00364">
    <property type="entry name" value="Biotin_lipoyl"/>
    <property type="match status" value="1"/>
</dbReference>
<dbReference type="GO" id="GO:0000287">
    <property type="term" value="F:magnesium ion binding"/>
    <property type="evidence" value="ECO:0007669"/>
    <property type="project" value="UniProtKB-ARBA"/>
</dbReference>